<dbReference type="Gene3D" id="3.40.640.10">
    <property type="entry name" value="Type I PLP-dependent aspartate aminotransferase-like (Major domain)"/>
    <property type="match status" value="1"/>
</dbReference>
<comment type="catalytic activity">
    <reaction evidence="10">
        <text>4-aminobutanoate + 2-oxoglutarate = succinate semialdehyde + L-glutamate</text>
        <dbReference type="Rhea" id="RHEA:23352"/>
        <dbReference type="ChEBI" id="CHEBI:16810"/>
        <dbReference type="ChEBI" id="CHEBI:29985"/>
        <dbReference type="ChEBI" id="CHEBI:57706"/>
        <dbReference type="ChEBI" id="CHEBI:59888"/>
        <dbReference type="EC" id="2.6.1.19"/>
    </reaction>
</comment>
<dbReference type="PIRSF" id="PIRSF000521">
    <property type="entry name" value="Transaminase_4ab_Lys_Orn"/>
    <property type="match status" value="1"/>
</dbReference>
<dbReference type="GO" id="GO:0034386">
    <property type="term" value="F:4-aminobutyrate:2-oxoglutarate transaminase activity"/>
    <property type="evidence" value="ECO:0007669"/>
    <property type="project" value="UniProtKB-EC"/>
</dbReference>
<dbReference type="GO" id="GO:0030170">
    <property type="term" value="F:pyridoxal phosphate binding"/>
    <property type="evidence" value="ECO:0007669"/>
    <property type="project" value="InterPro"/>
</dbReference>
<evidence type="ECO:0000256" key="9">
    <source>
        <dbReference type="ARBA" id="ARBA00031787"/>
    </source>
</evidence>
<name>A0A7D9H505_DEKBR</name>
<keyword evidence="6" id="KW-0808">Transferase</keyword>
<gene>
    <name evidence="13" type="primary">UGA1</name>
    <name evidence="13" type="ORF">DEBR0S8_01464G</name>
</gene>
<evidence type="ECO:0000256" key="4">
    <source>
        <dbReference type="ARBA" id="ARBA00018543"/>
    </source>
</evidence>
<dbReference type="InterPro" id="IPR015424">
    <property type="entry name" value="PyrdxlP-dep_Trfase"/>
</dbReference>
<dbReference type="InterPro" id="IPR005814">
    <property type="entry name" value="Aminotrans_3"/>
</dbReference>
<evidence type="ECO:0000256" key="2">
    <source>
        <dbReference type="ARBA" id="ARBA00008954"/>
    </source>
</evidence>
<dbReference type="Gene3D" id="3.90.1150.10">
    <property type="entry name" value="Aspartate Aminotransferase, domain 1"/>
    <property type="match status" value="1"/>
</dbReference>
<evidence type="ECO:0000256" key="7">
    <source>
        <dbReference type="ARBA" id="ARBA00022898"/>
    </source>
</evidence>
<keyword evidence="7 11" id="KW-0663">Pyridoxal phosphate</keyword>
<dbReference type="AlphaFoldDB" id="A0A7D9H505"/>
<proteinExistence type="inferred from homology"/>
<comment type="cofactor">
    <cofactor evidence="1">
        <name>pyridoxal 5'-phosphate</name>
        <dbReference type="ChEBI" id="CHEBI:597326"/>
    </cofactor>
</comment>
<dbReference type="InterPro" id="IPR015421">
    <property type="entry name" value="PyrdxlP-dep_Trfase_major"/>
</dbReference>
<evidence type="ECO:0000256" key="11">
    <source>
        <dbReference type="RuleBase" id="RU003560"/>
    </source>
</evidence>
<reference evidence="13 14" key="1">
    <citation type="submission" date="2019-07" db="EMBL/GenBank/DDBJ databases">
        <authorList>
            <person name="Friedrich A."/>
            <person name="Schacherer J."/>
        </authorList>
    </citation>
    <scope>NUCLEOTIDE SEQUENCE [LARGE SCALE GENOMIC DNA]</scope>
</reference>
<dbReference type="CDD" id="cd00610">
    <property type="entry name" value="OAT_like"/>
    <property type="match status" value="1"/>
</dbReference>
<keyword evidence="14" id="KW-1185">Reference proteome</keyword>
<dbReference type="SUPFAM" id="SSF53383">
    <property type="entry name" value="PLP-dependent transferases"/>
    <property type="match status" value="1"/>
</dbReference>
<comment type="similarity">
    <text evidence="2 11">Belongs to the class-III pyridoxal-phosphate-dependent aminotransferase family.</text>
</comment>
<sequence>MGVSDLYFPDEPKGPSMKTKCPGPETEAKLAELSTVFDTKNAIFVADFYNSLGNYICDADGNILLDAYCQISSIALGYNNPELLKTTKTKEMSVALANRPALACFPSTDYYKILKEGLLSVAPEGLDKVYTAHTGSDANEMAFKAALLYQATKKRGGKPFTKEEKASVMKNEFPGASDMAILSFTKGFHGRLFGSLSTTHSKPIHKLDMPAFKWPVAPFPVLKYPLEDHVEENKEEEANCLKELDHILATYPHQIAAAIIEPVQSEGGDNHASPTFFKGVRELTKKHGVLMIVDEVQCGGGGSGKIWLHQHYGITPDIMTFSKKMQNAGFFFHDPAIAGDTPSRQFNTWFGDPSKALIARTIVHEIKKNHLLDEVTKTGDYLYSKLDAIRKKHLKLMLNLRGQHRGFFVGFDLPTVELRDKFIYTCRQKGLNLGGCGDKAVRLRPALVFQPNTLIFLPKLWMNPSRLLNRLQTGRIYKIN</sequence>
<evidence type="ECO:0000313" key="14">
    <source>
        <dbReference type="Proteomes" id="UP000478008"/>
    </source>
</evidence>
<dbReference type="GO" id="GO:0009450">
    <property type="term" value="P:gamma-aminobutyric acid catabolic process"/>
    <property type="evidence" value="ECO:0007669"/>
    <property type="project" value="TreeGrafter"/>
</dbReference>
<feature type="region of interest" description="Disordered" evidence="12">
    <location>
        <begin position="1"/>
        <end position="22"/>
    </location>
</feature>
<evidence type="ECO:0000256" key="8">
    <source>
        <dbReference type="ARBA" id="ARBA00030204"/>
    </source>
</evidence>
<organism evidence="13 14">
    <name type="scientific">Dekkera bruxellensis</name>
    <name type="common">Brettanomyces custersii</name>
    <dbReference type="NCBI Taxonomy" id="5007"/>
    <lineage>
        <taxon>Eukaryota</taxon>
        <taxon>Fungi</taxon>
        <taxon>Dikarya</taxon>
        <taxon>Ascomycota</taxon>
        <taxon>Saccharomycotina</taxon>
        <taxon>Pichiomycetes</taxon>
        <taxon>Pichiales</taxon>
        <taxon>Pichiaceae</taxon>
        <taxon>Brettanomyces</taxon>
    </lineage>
</organism>
<evidence type="ECO:0000256" key="5">
    <source>
        <dbReference type="ARBA" id="ARBA00022576"/>
    </source>
</evidence>
<evidence type="ECO:0000256" key="10">
    <source>
        <dbReference type="ARBA" id="ARBA00048021"/>
    </source>
</evidence>
<dbReference type="PANTHER" id="PTHR43206">
    <property type="entry name" value="AMINOTRANSFERASE"/>
    <property type="match status" value="1"/>
</dbReference>
<dbReference type="InterPro" id="IPR004631">
    <property type="entry name" value="4NH2But_aminotransferase_euk"/>
</dbReference>
<evidence type="ECO:0000313" key="13">
    <source>
        <dbReference type="EMBL" id="VUG20427.1"/>
    </source>
</evidence>
<dbReference type="NCBIfam" id="TIGR00699">
    <property type="entry name" value="GABAtrns_euk"/>
    <property type="match status" value="1"/>
</dbReference>
<dbReference type="EC" id="2.6.1.19" evidence="3"/>
<dbReference type="PANTHER" id="PTHR43206:SF1">
    <property type="entry name" value="4-AMINOBUTYRATE AMINOTRANSFERASE, MITOCHONDRIAL"/>
    <property type="match status" value="1"/>
</dbReference>
<keyword evidence="5" id="KW-0032">Aminotransferase</keyword>
<dbReference type="GO" id="GO:0005739">
    <property type="term" value="C:mitochondrion"/>
    <property type="evidence" value="ECO:0007669"/>
    <property type="project" value="TreeGrafter"/>
</dbReference>
<accession>A0A7D9H505</accession>
<dbReference type="EMBL" id="CABFWN010000008">
    <property type="protein sequence ID" value="VUG20427.1"/>
    <property type="molecule type" value="Genomic_DNA"/>
</dbReference>
<evidence type="ECO:0000256" key="12">
    <source>
        <dbReference type="SAM" id="MobiDB-lite"/>
    </source>
</evidence>
<protein>
    <recommendedName>
        <fullName evidence="4">4-aminobutyrate aminotransferase</fullName>
        <ecNumber evidence="3">2.6.1.19</ecNumber>
    </recommendedName>
    <alternativeName>
        <fullName evidence="9">GABA aminotransferase</fullName>
    </alternativeName>
    <alternativeName>
        <fullName evidence="8">Gamma-amino-N-butyrate transaminase</fullName>
    </alternativeName>
</protein>
<evidence type="ECO:0000256" key="6">
    <source>
        <dbReference type="ARBA" id="ARBA00022679"/>
    </source>
</evidence>
<evidence type="ECO:0000256" key="1">
    <source>
        <dbReference type="ARBA" id="ARBA00001933"/>
    </source>
</evidence>
<dbReference type="Pfam" id="PF00202">
    <property type="entry name" value="Aminotran_3"/>
    <property type="match status" value="1"/>
</dbReference>
<evidence type="ECO:0000256" key="3">
    <source>
        <dbReference type="ARBA" id="ARBA00012912"/>
    </source>
</evidence>
<dbReference type="InterPro" id="IPR015422">
    <property type="entry name" value="PyrdxlP-dep_Trfase_small"/>
</dbReference>
<dbReference type="Proteomes" id="UP000478008">
    <property type="component" value="Unassembled WGS sequence"/>
</dbReference>
<dbReference type="FunFam" id="3.40.640.10:FF:000073">
    <property type="entry name" value="Probable 4-aminobutyrate aminotransferase"/>
    <property type="match status" value="1"/>
</dbReference>